<sequence length="57" mass="6412">ILSLLAVICEEIVEDCIKCGGLYFFEFTSCSAFLLSLLILCVYCTDVYETFGEDKVQ</sequence>
<organism evidence="1 2">
    <name type="scientific">Aptenodytes forsteri</name>
    <name type="common">Emperor penguin</name>
    <dbReference type="NCBI Taxonomy" id="9233"/>
    <lineage>
        <taxon>Eukaryota</taxon>
        <taxon>Metazoa</taxon>
        <taxon>Chordata</taxon>
        <taxon>Craniata</taxon>
        <taxon>Vertebrata</taxon>
        <taxon>Euteleostomi</taxon>
        <taxon>Archelosauria</taxon>
        <taxon>Archosauria</taxon>
        <taxon>Dinosauria</taxon>
        <taxon>Saurischia</taxon>
        <taxon>Theropoda</taxon>
        <taxon>Coelurosauria</taxon>
        <taxon>Aves</taxon>
        <taxon>Neognathae</taxon>
        <taxon>Neoaves</taxon>
        <taxon>Aequornithes</taxon>
        <taxon>Sphenisciformes</taxon>
        <taxon>Spheniscidae</taxon>
        <taxon>Aptenodytes</taxon>
    </lineage>
</organism>
<keyword evidence="2" id="KW-1185">Reference proteome</keyword>
<evidence type="ECO:0000313" key="1">
    <source>
        <dbReference type="EMBL" id="KFM13823.1"/>
    </source>
</evidence>
<feature type="non-terminal residue" evidence="1">
    <location>
        <position position="1"/>
    </location>
</feature>
<proteinExistence type="predicted"/>
<name>A0A087RK19_APTFO</name>
<dbReference type="AlphaFoldDB" id="A0A087RK19"/>
<dbReference type="STRING" id="9233.A0A087RK19"/>
<accession>A0A087RK19</accession>
<dbReference type="Proteomes" id="UP000053286">
    <property type="component" value="Unassembled WGS sequence"/>
</dbReference>
<gene>
    <name evidence="1" type="ORF">AS27_15419</name>
</gene>
<dbReference type="EMBL" id="KL226409">
    <property type="protein sequence ID" value="KFM13823.1"/>
    <property type="molecule type" value="Genomic_DNA"/>
</dbReference>
<evidence type="ECO:0000313" key="2">
    <source>
        <dbReference type="Proteomes" id="UP000053286"/>
    </source>
</evidence>
<reference evidence="1 2" key="1">
    <citation type="submission" date="2014-04" db="EMBL/GenBank/DDBJ databases">
        <title>Genome evolution of avian class.</title>
        <authorList>
            <person name="Zhang G."/>
            <person name="Li C."/>
        </authorList>
    </citation>
    <scope>NUCLEOTIDE SEQUENCE [LARGE SCALE GENOMIC DNA]</scope>
    <source>
        <strain evidence="1">BGI_AS27</strain>
    </source>
</reference>
<keyword evidence="1" id="KW-0472">Membrane</keyword>
<keyword evidence="1" id="KW-0812">Transmembrane</keyword>
<feature type="non-terminal residue" evidence="1">
    <location>
        <position position="57"/>
    </location>
</feature>
<protein>
    <submittedName>
        <fullName evidence="1">CKLF-like MARVEL transmembrane domain-containing protein 6</fullName>
    </submittedName>
</protein>